<name>A0ABD3QED0_9STRA</name>
<feature type="region of interest" description="Disordered" evidence="1">
    <location>
        <begin position="1"/>
        <end position="37"/>
    </location>
</feature>
<evidence type="ECO:0000313" key="3">
    <source>
        <dbReference type="Proteomes" id="UP001516023"/>
    </source>
</evidence>
<feature type="compositionally biased region" description="Basic and acidic residues" evidence="1">
    <location>
        <begin position="1"/>
        <end position="10"/>
    </location>
</feature>
<accession>A0ABD3QED0</accession>
<dbReference type="EMBL" id="JABMIG020000046">
    <property type="protein sequence ID" value="KAL3798422.1"/>
    <property type="molecule type" value="Genomic_DNA"/>
</dbReference>
<keyword evidence="3" id="KW-1185">Reference proteome</keyword>
<sequence length="149" mass="16210">MNAKASEWKQGRRAIATSNANSTFKLIGGPEEVGSSQWQTEAQSACQSKTAIDQLTKTGRSMHIRGKKSTIPSYENVRPFNETAASRLRGENPYSLNEGSMKTWNDASQENANGVNSNRNSNLIGYRAPRGGESFLVGLGRELAADNND</sequence>
<dbReference type="Proteomes" id="UP001516023">
    <property type="component" value="Unassembled WGS sequence"/>
</dbReference>
<evidence type="ECO:0000256" key="1">
    <source>
        <dbReference type="SAM" id="MobiDB-lite"/>
    </source>
</evidence>
<comment type="caution">
    <text evidence="2">The sequence shown here is derived from an EMBL/GenBank/DDBJ whole genome shotgun (WGS) entry which is preliminary data.</text>
</comment>
<reference evidence="2 3" key="1">
    <citation type="journal article" date="2020" name="G3 (Bethesda)">
        <title>Improved Reference Genome for Cyclotella cryptica CCMP332, a Model for Cell Wall Morphogenesis, Salinity Adaptation, and Lipid Production in Diatoms (Bacillariophyta).</title>
        <authorList>
            <person name="Roberts W.R."/>
            <person name="Downey K.M."/>
            <person name="Ruck E.C."/>
            <person name="Traller J.C."/>
            <person name="Alverson A.J."/>
        </authorList>
    </citation>
    <scope>NUCLEOTIDE SEQUENCE [LARGE SCALE GENOMIC DNA]</scope>
    <source>
        <strain evidence="2 3">CCMP332</strain>
    </source>
</reference>
<protein>
    <submittedName>
        <fullName evidence="2">Uncharacterized protein</fullName>
    </submittedName>
</protein>
<evidence type="ECO:0000313" key="2">
    <source>
        <dbReference type="EMBL" id="KAL3798422.1"/>
    </source>
</evidence>
<proteinExistence type="predicted"/>
<gene>
    <name evidence="2" type="ORF">HJC23_005075</name>
</gene>
<organism evidence="2 3">
    <name type="scientific">Cyclotella cryptica</name>
    <dbReference type="NCBI Taxonomy" id="29204"/>
    <lineage>
        <taxon>Eukaryota</taxon>
        <taxon>Sar</taxon>
        <taxon>Stramenopiles</taxon>
        <taxon>Ochrophyta</taxon>
        <taxon>Bacillariophyta</taxon>
        <taxon>Coscinodiscophyceae</taxon>
        <taxon>Thalassiosirophycidae</taxon>
        <taxon>Stephanodiscales</taxon>
        <taxon>Stephanodiscaceae</taxon>
        <taxon>Cyclotella</taxon>
    </lineage>
</organism>
<dbReference type="AlphaFoldDB" id="A0ABD3QED0"/>